<evidence type="ECO:0000313" key="2">
    <source>
        <dbReference type="EMBL" id="EFM09406.1"/>
    </source>
</evidence>
<protein>
    <submittedName>
        <fullName evidence="2">Chromosome segregation ATPase-like protein</fullName>
    </submittedName>
</protein>
<evidence type="ECO:0000313" key="3">
    <source>
        <dbReference type="Proteomes" id="UP000005387"/>
    </source>
</evidence>
<dbReference type="Proteomes" id="UP000005387">
    <property type="component" value="Unassembled WGS sequence"/>
</dbReference>
<evidence type="ECO:0000256" key="1">
    <source>
        <dbReference type="SAM" id="Coils"/>
    </source>
</evidence>
<dbReference type="eggNOG" id="COG1196">
    <property type="taxonomic scope" value="Bacteria"/>
</dbReference>
<feature type="coiled-coil region" evidence="1">
    <location>
        <begin position="428"/>
        <end position="469"/>
    </location>
</feature>
<feature type="coiled-coil region" evidence="1">
    <location>
        <begin position="329"/>
        <end position="396"/>
    </location>
</feature>
<dbReference type="OrthoDB" id="9815057at2"/>
<name>E0IE52_9BACL</name>
<accession>E0IE52</accession>
<dbReference type="EMBL" id="AEDD01000011">
    <property type="protein sequence ID" value="EFM09406.1"/>
    <property type="molecule type" value="Genomic_DNA"/>
</dbReference>
<gene>
    <name evidence="2" type="ORF">PaecuDRAFT_3943</name>
</gene>
<organism evidence="2 3">
    <name type="scientific">Paenibacillus curdlanolyticus YK9</name>
    <dbReference type="NCBI Taxonomy" id="717606"/>
    <lineage>
        <taxon>Bacteria</taxon>
        <taxon>Bacillati</taxon>
        <taxon>Bacillota</taxon>
        <taxon>Bacilli</taxon>
        <taxon>Bacillales</taxon>
        <taxon>Paenibacillaceae</taxon>
        <taxon>Paenibacillus</taxon>
    </lineage>
</organism>
<feature type="coiled-coil region" evidence="1">
    <location>
        <begin position="264"/>
        <end position="291"/>
    </location>
</feature>
<keyword evidence="3" id="KW-1185">Reference proteome</keyword>
<reference evidence="2 3" key="1">
    <citation type="submission" date="2010-07" db="EMBL/GenBank/DDBJ databases">
        <title>The draft genome of Paenibacillus curdlanolyticus YK9.</title>
        <authorList>
            <consortium name="US DOE Joint Genome Institute (JGI-PGF)"/>
            <person name="Lucas S."/>
            <person name="Copeland A."/>
            <person name="Lapidus A."/>
            <person name="Cheng J.-F."/>
            <person name="Bruce D."/>
            <person name="Goodwin L."/>
            <person name="Pitluck S."/>
            <person name="Land M.L."/>
            <person name="Hauser L."/>
            <person name="Chang Y.-J."/>
            <person name="Jeffries C."/>
            <person name="Anderson I.J."/>
            <person name="Johnson E."/>
            <person name="Loganathan U."/>
            <person name="Mulhopadhyay B."/>
            <person name="Kyrpides N."/>
            <person name="Woyke T.J."/>
        </authorList>
    </citation>
    <scope>NUCLEOTIDE SEQUENCE [LARGE SCALE GENOMIC DNA]</scope>
    <source>
        <strain evidence="2 3">YK9</strain>
    </source>
</reference>
<dbReference type="RefSeq" id="WP_006039928.1">
    <property type="nucleotide sequence ID" value="NZ_AEDD01000011.1"/>
</dbReference>
<keyword evidence="1" id="KW-0175">Coiled coil</keyword>
<proteinExistence type="predicted"/>
<dbReference type="STRING" id="717606.PaecuDRAFT_3943"/>
<sequence length="1476" mass="174522">MPAISKIRFTHVLYEGGNKRYNDETFFFDGHNGAIVLENGGGKTVFIQTALQAILPHTELAGRKLKDTLLLENGPAHIAIEWILNDKPRRRYAVTCISLFLNGNSVDSYRYVNEYGEHDPDSIDRIPFVKENMGRTRPADKGEIQDYYSSMAHRHHLKARTFDTIKAYKGYLEENFHIIASEWDAVVKINDTEGGIEKFFDECKATSQLFDRLLIPTVEQAMEGFEEDRFVNMFESHREGFKRYKDLKEQIEDNNGIQLQLIQYVKLHEQLHNAEVKYDEARKEARTYRELVQLQHRELQAEEARLIESQHNWKSHHDALIRGEKSLELAEEEQERMNAALILVQLREESDGLQQRRIDAERHYYSGQYAELRVKAELAKSRRVELRNNLNRMEQSEDEQQIHERWEQAGGQLRTAFEQDEKRISHNLNEQISELSTLKANQQETEKQLKRIEAEIRQWEMQVGQKQSKLEEKREYRNKLAKGILANPVLEKVEEQMPIWSARQQRVEMERLALLERSKILAAERGDIIEQQKANEIKCRHIDRQKTVNEQQMNHLEAEHLNVRNELGNLRSDWDRLLSVYEKLTSITERLHDGIAKRQDQKNYLMLQERYAFRYVDDYNDQQLFFADPSIERRLQSWKRQFSMLQTGVEYLAGIEIGKQLEIADRLWSITLVTIEADKAALGLKVAEADDIVFPIRILSVSEAVSIIQGNLPHMEDRWVVPGHWNYNTDSEAFDKWKQSLQEEAMSVRTNREKKEAELEAWWRTEQSLTSFVATYPLIRFNEIDKSIRESREQLIRLSQESVKLDHRLNELMALEGQFRSDSEVMQAEIQQLGIWLRDGQQYMLIGSEMQKLEEEIVPIKEQIAGLRSQQRMKDFQLKRTLDEREGIEATITDLKIGLQNLKSNELYQAVQSFAYVNTNHTLIELKEAYKAVDRERDGIGRVRSQLELEYNHEQEREVQARTGMTTLLREHPNLEQEAQLPADMDTFNKEWWERVEKYREQAKNAGEKFSDQHMQLMKIEATIERMLKEFGEQFPGGQRIQFDDNLFDVKNNLRLKAEQLEQEQKELKQRSKYIERHNRELDSVLQLWNQYILLHRLEDIRLAPAPIEEQHRREFDYARMDYTERSIHLLESCKQAVDKEQMNVRKGIQSMKAYCLEHVKDIKLRQMVIQGIEFKETYTDIMEFQQVMETRIQKAIHIMTETIQTHDRELQEFIHRIHTHLKQIANELRELPKKTRIRTADGWREIYSFFIPEWDNHEGKERIREHIEWILIQLEKEQYQDEPGKDIQQNVRKSLEQWLDSKQLIKAVMKGEAMKVSCRKVMNDYQVTKAAYSWEQSNRWSGGEKWSKNMTLFLGLLNYVAEKRQFIRANMKLHRSVILDNPFGKASSDHVLSPVFFIAEQLGFQMIALTAHAEGKFLQDYFPIVYSCRLRYTTDSSKQVVESTKQIRHAYFKDNAPQTLERIDGRAGQMTLFDF</sequence>
<feature type="coiled-coil region" evidence="1">
    <location>
        <begin position="1044"/>
        <end position="1081"/>
    </location>
</feature>